<feature type="compositionally biased region" description="Basic and acidic residues" evidence="7">
    <location>
        <begin position="288"/>
        <end position="297"/>
    </location>
</feature>
<feature type="compositionally biased region" description="Basic and acidic residues" evidence="7">
    <location>
        <begin position="36"/>
        <end position="49"/>
    </location>
</feature>
<dbReference type="GO" id="GO:0005634">
    <property type="term" value="C:nucleus"/>
    <property type="evidence" value="ECO:0007669"/>
    <property type="project" value="TreeGrafter"/>
</dbReference>
<reference evidence="10 11" key="1">
    <citation type="submission" date="2018-04" db="EMBL/GenBank/DDBJ databases">
        <title>The genome of golden apple snail Pomacea canaliculata provides insight into stress tolerance and invasive adaptation.</title>
        <authorList>
            <person name="Liu C."/>
            <person name="Liu B."/>
            <person name="Ren Y."/>
            <person name="Zhang Y."/>
            <person name="Wang H."/>
            <person name="Li S."/>
            <person name="Jiang F."/>
            <person name="Yin L."/>
            <person name="Zhang G."/>
            <person name="Qian W."/>
            <person name="Fan W."/>
        </authorList>
    </citation>
    <scope>NUCLEOTIDE SEQUENCE [LARGE SCALE GENOMIC DNA]</scope>
    <source>
        <strain evidence="10">SZHN2017</strain>
        <tissue evidence="10">Muscle</tissue>
    </source>
</reference>
<evidence type="ECO:0000313" key="11">
    <source>
        <dbReference type="Proteomes" id="UP000245119"/>
    </source>
</evidence>
<feature type="compositionally biased region" description="Basic and acidic residues" evidence="7">
    <location>
        <begin position="161"/>
        <end position="189"/>
    </location>
</feature>
<sequence>MRKRKLKGSNRHDSPGPSRSSKVWKQDMSCGSSAVRKSEEPDSEGEKHLISSQVPKKKTKSRKNFKGKEKKQKTSMSNNAQVTGLKLGQKGKIPSLMDLEFPPSISARNLEKGPADVQPNYSSTSHGDKHGRFTDAEFDDRSRSEYRSQSESGAEVQAGFRVHDRDTRHLESHTRKSGGDRRLLPSEYDIEHRCPDYVDYDGHRDNIRCGNYEADYRHYEQDDSVSSRRNKHSYIDQDAPRGNTGRLVDSRSPDFHRHSDSDQDSDRDGTRRSWREEKRSRHSKRKNEKSVDDEAKVKATKNVLKKDKRHSDRMSSLKKSEKSQSGKPSADRVEDADSNSDNKKGEVEAAVRHLILPMLDSLVVLLAHPHEICLRGRARLCVVTGSISIMGYQMTANRTRHYDVYSPASSSFLTVRTQSMEKDKKVLRKSLKALGIEEKQVHDFMEGAVILVARRLNAPVVDFISSLPTFSQLFKFNLDRSAGNMPPPPPHHQQMVRTGVAILPVDQVPGTTLRLTNDFDMALQKWLTMIRENAVAPVAVMCGGQNCGKSTLARHMVNAALAIVPRVCFLECDVGQTEFSPPGCVALTFVDKPVLGPPFCHQTTAESMCFVGLTSPGESPTRYIHCLQHVFRTYRKQEPALPLVVNTMGWNEGLGLKLFMDTLNLTAPDLIVQMDSSNQALNFPVMTPELVALEPGWLYNTDPIEDKKEKIKETKKHELVVIDSQVSNRE</sequence>
<dbReference type="AlphaFoldDB" id="A0A2T7NSH2"/>
<dbReference type="Proteomes" id="UP000245119">
    <property type="component" value="Linkage Group LG9"/>
</dbReference>
<feature type="compositionally biased region" description="Basic residues" evidence="7">
    <location>
        <begin position="55"/>
        <end position="73"/>
    </location>
</feature>
<comment type="caution">
    <text evidence="10">The sequence shown here is derived from an EMBL/GenBank/DDBJ whole genome shotgun (WGS) entry which is preliminary data.</text>
</comment>
<comment type="similarity">
    <text evidence="1">Belongs to the Clp1 family. NOL9/GRC3 subfamily.</text>
</comment>
<dbReference type="Gene3D" id="3.40.50.300">
    <property type="entry name" value="P-loop containing nucleotide triphosphate hydrolases"/>
    <property type="match status" value="1"/>
</dbReference>
<dbReference type="GO" id="GO:0005524">
    <property type="term" value="F:ATP binding"/>
    <property type="evidence" value="ECO:0007669"/>
    <property type="project" value="UniProtKB-KW"/>
</dbReference>
<dbReference type="Pfam" id="PF24419">
    <property type="entry name" value="Cupin_NOL9"/>
    <property type="match status" value="1"/>
</dbReference>
<gene>
    <name evidence="10" type="ORF">C0Q70_14563</name>
</gene>
<keyword evidence="4" id="KW-0418">Kinase</keyword>
<feature type="region of interest" description="Disordered" evidence="7">
    <location>
        <begin position="1"/>
        <end position="189"/>
    </location>
</feature>
<evidence type="ECO:0000259" key="8">
    <source>
        <dbReference type="Pfam" id="PF16575"/>
    </source>
</evidence>
<dbReference type="PANTHER" id="PTHR12755:SF3">
    <property type="entry name" value="POLYNUCLEOTIDE 5'-HYDROXYL-KINASE NOL9"/>
    <property type="match status" value="1"/>
</dbReference>
<feature type="compositionally biased region" description="Basic and acidic residues" evidence="7">
    <location>
        <begin position="248"/>
        <end position="279"/>
    </location>
</feature>
<dbReference type="EMBL" id="PZQS01000009">
    <property type="protein sequence ID" value="PVD24093.1"/>
    <property type="molecule type" value="Genomic_DNA"/>
</dbReference>
<evidence type="ECO:0000256" key="2">
    <source>
        <dbReference type="ARBA" id="ARBA00022679"/>
    </source>
</evidence>
<dbReference type="Pfam" id="PF16575">
    <property type="entry name" value="CLP1_P"/>
    <property type="match status" value="1"/>
</dbReference>
<keyword evidence="3" id="KW-0547">Nucleotide-binding</keyword>
<feature type="compositionally biased region" description="Basic and acidic residues" evidence="7">
    <location>
        <begin position="126"/>
        <end position="148"/>
    </location>
</feature>
<evidence type="ECO:0000313" key="10">
    <source>
        <dbReference type="EMBL" id="PVD24093.1"/>
    </source>
</evidence>
<evidence type="ECO:0000259" key="9">
    <source>
        <dbReference type="Pfam" id="PF24419"/>
    </source>
</evidence>
<feature type="domain" description="Clp1 P-loop" evidence="8">
    <location>
        <begin position="543"/>
        <end position="682"/>
    </location>
</feature>
<evidence type="ECO:0000256" key="3">
    <source>
        <dbReference type="ARBA" id="ARBA00022741"/>
    </source>
</evidence>
<keyword evidence="2" id="KW-0808">Transferase</keyword>
<dbReference type="OrthoDB" id="2405412at2759"/>
<feature type="compositionally biased region" description="Basic and acidic residues" evidence="7">
    <location>
        <begin position="309"/>
        <end position="344"/>
    </location>
</feature>
<dbReference type="GO" id="GO:0000448">
    <property type="term" value="P:cleavage in ITS2 between 5.8S rRNA and LSU-rRNA of tricistronic rRNA transcript (SSU-rRNA, 5.8S rRNA, LSU-rRNA)"/>
    <property type="evidence" value="ECO:0007669"/>
    <property type="project" value="TreeGrafter"/>
</dbReference>
<evidence type="ECO:0000256" key="4">
    <source>
        <dbReference type="ARBA" id="ARBA00022777"/>
    </source>
</evidence>
<keyword evidence="11" id="KW-1185">Reference proteome</keyword>
<organism evidence="10 11">
    <name type="scientific">Pomacea canaliculata</name>
    <name type="common">Golden apple snail</name>
    <dbReference type="NCBI Taxonomy" id="400727"/>
    <lineage>
        <taxon>Eukaryota</taxon>
        <taxon>Metazoa</taxon>
        <taxon>Spiralia</taxon>
        <taxon>Lophotrochozoa</taxon>
        <taxon>Mollusca</taxon>
        <taxon>Gastropoda</taxon>
        <taxon>Caenogastropoda</taxon>
        <taxon>Architaenioglossa</taxon>
        <taxon>Ampullarioidea</taxon>
        <taxon>Ampullariidae</taxon>
        <taxon>Pomacea</taxon>
    </lineage>
</organism>
<protein>
    <recommendedName>
        <fullName evidence="6">Polynucleotide 5'-hydroxyl-kinase NOL9</fullName>
    </recommendedName>
</protein>
<evidence type="ECO:0000256" key="5">
    <source>
        <dbReference type="ARBA" id="ARBA00022840"/>
    </source>
</evidence>
<evidence type="ECO:0000256" key="1">
    <source>
        <dbReference type="ARBA" id="ARBA00011003"/>
    </source>
</evidence>
<proteinExistence type="inferred from homology"/>
<dbReference type="InterPro" id="IPR057573">
    <property type="entry name" value="NOL9_N"/>
</dbReference>
<keyword evidence="5" id="KW-0067">ATP-binding</keyword>
<feature type="domain" description="NOL9 N-terminal" evidence="9">
    <location>
        <begin position="362"/>
        <end position="477"/>
    </location>
</feature>
<feature type="region of interest" description="Disordered" evidence="7">
    <location>
        <begin position="220"/>
        <end position="344"/>
    </location>
</feature>
<evidence type="ECO:0000256" key="6">
    <source>
        <dbReference type="ARBA" id="ARBA00071212"/>
    </source>
</evidence>
<dbReference type="PANTHER" id="PTHR12755">
    <property type="entry name" value="CLEAVAGE/POLYADENYLATION FACTOR IA SUBUNIT CLP1P"/>
    <property type="match status" value="1"/>
</dbReference>
<evidence type="ECO:0000256" key="7">
    <source>
        <dbReference type="SAM" id="MobiDB-lite"/>
    </source>
</evidence>
<dbReference type="InterPro" id="IPR027417">
    <property type="entry name" value="P-loop_NTPase"/>
</dbReference>
<dbReference type="STRING" id="400727.A0A2T7NSH2"/>
<dbReference type="GO" id="GO:0051731">
    <property type="term" value="F:polynucleotide 5'-hydroxyl-kinase activity"/>
    <property type="evidence" value="ECO:0007669"/>
    <property type="project" value="InterPro"/>
</dbReference>
<dbReference type="InterPro" id="IPR045116">
    <property type="entry name" value="Clp1/Grc3"/>
</dbReference>
<dbReference type="InterPro" id="IPR032319">
    <property type="entry name" value="CLP1_P"/>
</dbReference>
<accession>A0A2T7NSH2</accession>
<name>A0A2T7NSH2_POMCA</name>